<proteinExistence type="inferred from homology"/>
<dbReference type="NCBIfam" id="TIGR04409">
    <property type="entry name" value="LptC_YrbK"/>
    <property type="match status" value="1"/>
</dbReference>
<evidence type="ECO:0000313" key="8">
    <source>
        <dbReference type="EMBL" id="CAH0532500.1"/>
    </source>
</evidence>
<comment type="function">
    <text evidence="7">Required for the translocation of lipopolysaccharide (LPS) from the inner membrane to the outer membrane.</text>
</comment>
<accession>A0ABM8ZQF1</accession>
<evidence type="ECO:0000256" key="6">
    <source>
        <dbReference type="HAMAP-Rule" id="MF_01915"/>
    </source>
</evidence>
<dbReference type="EMBL" id="CAKLDI010000001">
    <property type="protein sequence ID" value="CAH0532500.1"/>
    <property type="molecule type" value="Genomic_DNA"/>
</dbReference>
<comment type="caution">
    <text evidence="8">The sequence shown here is derived from an EMBL/GenBank/DDBJ whole genome shotgun (WGS) entry which is preliminary data.</text>
</comment>
<organism evidence="8 9">
    <name type="scientific">Vibrio stylophorae</name>
    <dbReference type="NCBI Taxonomy" id="659351"/>
    <lineage>
        <taxon>Bacteria</taxon>
        <taxon>Pseudomonadati</taxon>
        <taxon>Pseudomonadota</taxon>
        <taxon>Gammaproteobacteria</taxon>
        <taxon>Vibrionales</taxon>
        <taxon>Vibrionaceae</taxon>
        <taxon>Vibrio</taxon>
    </lineage>
</organism>
<gene>
    <name evidence="6 8" type="primary">lptC</name>
    <name evidence="8" type="ORF">VST7929_00330</name>
</gene>
<dbReference type="PIRSF" id="PIRSF028513">
    <property type="entry name" value="LptC"/>
    <property type="match status" value="1"/>
</dbReference>
<evidence type="ECO:0000256" key="7">
    <source>
        <dbReference type="PIRNR" id="PIRNR028513"/>
    </source>
</evidence>
<evidence type="ECO:0000256" key="4">
    <source>
        <dbReference type="ARBA" id="ARBA00022989"/>
    </source>
</evidence>
<sequence length="187" mass="21555">MSWQRFFIALLVIVCAGAGHYLFEKHWQSEVQVAIDIEKPIFVGDNIINKGYSAQGLLNYQVESKKLSYFAEHGNTEFEQPTLLVFRNGDQAEWRLTAKHATLTKEQMLILVDDVKLYNLLPNNAFEKMETDYLVLDLISKDFNTDQPTQIQGPGFHSRGNKMQGNLEQHVAELQDEVQGRYESFIR</sequence>
<keyword evidence="4 6" id="KW-1133">Transmembrane helix</keyword>
<evidence type="ECO:0000313" key="9">
    <source>
        <dbReference type="Proteomes" id="UP000838672"/>
    </source>
</evidence>
<keyword evidence="9" id="KW-1185">Reference proteome</keyword>
<comment type="function">
    <text evidence="6">Involved in the assembly of lipopolysaccharide (LPS). Required for the translocation of LPS from the inner membrane to the outer membrane. Facilitates the transfer of LPS from the inner membrane to the periplasmic protein LptA. Could be a docking site for LptA.</text>
</comment>
<dbReference type="Pfam" id="PF06835">
    <property type="entry name" value="LptC"/>
    <property type="match status" value="1"/>
</dbReference>
<evidence type="ECO:0000256" key="3">
    <source>
        <dbReference type="ARBA" id="ARBA00022692"/>
    </source>
</evidence>
<evidence type="ECO:0000256" key="1">
    <source>
        <dbReference type="ARBA" id="ARBA00022475"/>
    </source>
</evidence>
<name>A0ABM8ZQF1_9VIBR</name>
<comment type="similarity">
    <text evidence="6 7">Belongs to the LptC family.</text>
</comment>
<dbReference type="PANTHER" id="PTHR37481:SF1">
    <property type="entry name" value="LIPOPOLYSACCHARIDE EXPORT SYSTEM PROTEIN LPTC"/>
    <property type="match status" value="1"/>
</dbReference>
<reference evidence="8" key="1">
    <citation type="submission" date="2021-11" db="EMBL/GenBank/DDBJ databases">
        <authorList>
            <person name="Rodrigo-Torres L."/>
            <person name="Arahal R. D."/>
            <person name="Lucena T."/>
        </authorList>
    </citation>
    <scope>NUCLEOTIDE SEQUENCE</scope>
    <source>
        <strain evidence="8">CECT 7929</strain>
    </source>
</reference>
<comment type="subunit">
    <text evidence="6">Component of the lipopolysaccharide transport and assembly complex. Interacts with LptA and the LptBFG transporter complex.</text>
</comment>
<comment type="subcellular location">
    <subcellularLocation>
        <location evidence="6">Cell inner membrane</location>
        <topology evidence="6">Single-pass membrane protein</topology>
    </subcellularLocation>
</comment>
<dbReference type="Gene3D" id="2.60.450.10">
    <property type="entry name" value="Lipopolysaccharide (LPS) transport protein A like domain"/>
    <property type="match status" value="1"/>
</dbReference>
<keyword evidence="1 6" id="KW-1003">Cell membrane</keyword>
<keyword evidence="2 6" id="KW-0997">Cell inner membrane</keyword>
<dbReference type="HAMAP" id="MF_01915">
    <property type="entry name" value="LPS_assembly_LptC"/>
    <property type="match status" value="1"/>
</dbReference>
<evidence type="ECO:0000256" key="5">
    <source>
        <dbReference type="ARBA" id="ARBA00023136"/>
    </source>
</evidence>
<dbReference type="InterPro" id="IPR010664">
    <property type="entry name" value="LipoPS_assembly_LptC-rel"/>
</dbReference>
<protein>
    <recommendedName>
        <fullName evidence="6 7">Lipopolysaccharide export system protein LptC</fullName>
    </recommendedName>
</protein>
<keyword evidence="5 6" id="KW-0472">Membrane</keyword>
<dbReference type="InterPro" id="IPR052363">
    <property type="entry name" value="LPS_export_LptC"/>
</dbReference>
<evidence type="ECO:0000256" key="2">
    <source>
        <dbReference type="ARBA" id="ARBA00022519"/>
    </source>
</evidence>
<dbReference type="RefSeq" id="WP_237464423.1">
    <property type="nucleotide sequence ID" value="NZ_CAKLDI010000001.1"/>
</dbReference>
<keyword evidence="3 6" id="KW-0812">Transmembrane</keyword>
<dbReference type="Proteomes" id="UP000838672">
    <property type="component" value="Unassembled WGS sequence"/>
</dbReference>
<dbReference type="PANTHER" id="PTHR37481">
    <property type="entry name" value="LIPOPOLYSACCHARIDE EXPORT SYSTEM PROTEIN LPTC"/>
    <property type="match status" value="1"/>
</dbReference>
<dbReference type="InterPro" id="IPR026265">
    <property type="entry name" value="LptC"/>
</dbReference>